<dbReference type="Gene3D" id="2.60.120.560">
    <property type="entry name" value="Exo-inulinase, domain 1"/>
    <property type="match status" value="1"/>
</dbReference>
<proteinExistence type="predicted"/>
<evidence type="ECO:0008006" key="3">
    <source>
        <dbReference type="Google" id="ProtNLM"/>
    </source>
</evidence>
<dbReference type="SUPFAM" id="SSF49899">
    <property type="entry name" value="Concanavalin A-like lectins/glucanases"/>
    <property type="match status" value="1"/>
</dbReference>
<sequence length="367" mass="42269">MRFTTILILLFFSNSIYTQNYIPIDTAHWDIKAKAYVIEKYKGKKAIYIQAGGMTLKNQTFLNGTIEFDIFLKEEQAFPGITFRTTKNFDGEKWYIRPHLSGKPDGNQAAPLTNGVTPWQLYFGEKYSFPYRYKFNDWTHVKLVVNNDKAQVFLDGTEKPNLSWHLFHKAQSGSISFNGGRLSGMHLANIKINTSATRIAGFKPKERKALKNLIPTWKISDKFEEKLLDSPNTYKKLISSRKWTNSISIEEGTAANISRKAQLFNNKSKNTVFAKIEIYSDKNQTKLFEFGYSDRVTTILNGIPIYRGTNKWRSRDYRYLGTIGLFDAVYLPLKKGKNILLMAVSEDFGGWLITGRFKDNSQIKIIY</sequence>
<protein>
    <recommendedName>
        <fullName evidence="3">3-keto-disaccharide hydrolase domain-containing protein</fullName>
    </recommendedName>
</protein>
<evidence type="ECO:0000313" key="1">
    <source>
        <dbReference type="EMBL" id="CAL2107389.1"/>
    </source>
</evidence>
<reference evidence="1 2" key="1">
    <citation type="submission" date="2024-05" db="EMBL/GenBank/DDBJ databases">
        <authorList>
            <person name="Duchaud E."/>
        </authorList>
    </citation>
    <scope>NUCLEOTIDE SEQUENCE [LARGE SCALE GENOMIC DNA]</scope>
    <source>
        <strain evidence="1">Ena-SAMPLE-TAB-13-05-2024-13:56:06:370-140305</strain>
    </source>
</reference>
<dbReference type="RefSeq" id="WP_348739010.1">
    <property type="nucleotide sequence ID" value="NZ_CAXJRC010000033.1"/>
</dbReference>
<dbReference type="EMBL" id="CAXJRC010000033">
    <property type="protein sequence ID" value="CAL2107389.1"/>
    <property type="molecule type" value="Genomic_DNA"/>
</dbReference>
<organism evidence="1 2">
    <name type="scientific">Tenacibaculum vairaonense</name>
    <dbReference type="NCBI Taxonomy" id="3137860"/>
    <lineage>
        <taxon>Bacteria</taxon>
        <taxon>Pseudomonadati</taxon>
        <taxon>Bacteroidota</taxon>
        <taxon>Flavobacteriia</taxon>
        <taxon>Flavobacteriales</taxon>
        <taxon>Flavobacteriaceae</taxon>
        <taxon>Tenacibaculum</taxon>
    </lineage>
</organism>
<dbReference type="InterPro" id="IPR013320">
    <property type="entry name" value="ConA-like_dom_sf"/>
</dbReference>
<dbReference type="Proteomes" id="UP001497602">
    <property type="component" value="Unassembled WGS sequence"/>
</dbReference>
<gene>
    <name evidence="1" type="ORF">T190115A13A_30235</name>
</gene>
<comment type="caution">
    <text evidence="1">The sequence shown here is derived from an EMBL/GenBank/DDBJ whole genome shotgun (WGS) entry which is preliminary data.</text>
</comment>
<evidence type="ECO:0000313" key="2">
    <source>
        <dbReference type="Proteomes" id="UP001497602"/>
    </source>
</evidence>
<name>A0ABM9PNS9_9FLAO</name>
<keyword evidence="2" id="KW-1185">Reference proteome</keyword>
<accession>A0ABM9PNS9</accession>